<dbReference type="SMR" id="A0A0J6VKB4"/>
<keyword evidence="1" id="KW-0560">Oxidoreductase</keyword>
<dbReference type="PATRIC" id="fig|37916.4.peg.4524"/>
<proteinExistence type="predicted"/>
<dbReference type="InterPro" id="IPR011576">
    <property type="entry name" value="Pyridox_Oxase_N"/>
</dbReference>
<dbReference type="SUPFAM" id="SSF50475">
    <property type="entry name" value="FMN-binding split barrel"/>
    <property type="match status" value="1"/>
</dbReference>
<organism evidence="3 4">
    <name type="scientific">Mycolicibacterium chlorophenolicum</name>
    <dbReference type="NCBI Taxonomy" id="37916"/>
    <lineage>
        <taxon>Bacteria</taxon>
        <taxon>Bacillati</taxon>
        <taxon>Actinomycetota</taxon>
        <taxon>Actinomycetes</taxon>
        <taxon>Mycobacteriales</taxon>
        <taxon>Mycobacteriaceae</taxon>
        <taxon>Mycolicibacterium</taxon>
    </lineage>
</organism>
<evidence type="ECO:0000256" key="1">
    <source>
        <dbReference type="ARBA" id="ARBA00023002"/>
    </source>
</evidence>
<dbReference type="GO" id="GO:0016627">
    <property type="term" value="F:oxidoreductase activity, acting on the CH-CH group of donors"/>
    <property type="evidence" value="ECO:0007669"/>
    <property type="project" value="TreeGrafter"/>
</dbReference>
<dbReference type="GO" id="GO:0005829">
    <property type="term" value="C:cytosol"/>
    <property type="evidence" value="ECO:0007669"/>
    <property type="project" value="TreeGrafter"/>
</dbReference>
<evidence type="ECO:0000313" key="3">
    <source>
        <dbReference type="EMBL" id="KMO71460.1"/>
    </source>
</evidence>
<dbReference type="InterPro" id="IPR052019">
    <property type="entry name" value="F420H2_bilvrd_red/Heme_oxyg"/>
</dbReference>
<dbReference type="Gene3D" id="2.30.110.10">
    <property type="entry name" value="Electron Transport, Fmn-binding Protein, Chain A"/>
    <property type="match status" value="1"/>
</dbReference>
<dbReference type="RefSeq" id="WP_048471867.1">
    <property type="nucleotide sequence ID" value="NZ_JYNL01000054.1"/>
</dbReference>
<dbReference type="PANTHER" id="PTHR35176">
    <property type="entry name" value="HEME OXYGENASE HI_0854-RELATED"/>
    <property type="match status" value="1"/>
</dbReference>
<keyword evidence="4" id="KW-1185">Reference proteome</keyword>
<dbReference type="PANTHER" id="PTHR35176:SF1">
    <property type="entry name" value="F420H(2)-DEPENDENT BILIVERDIN REDUCTASE"/>
    <property type="match status" value="1"/>
</dbReference>
<dbReference type="STRING" id="37916.MCHLDSM_04542"/>
<evidence type="ECO:0000313" key="4">
    <source>
        <dbReference type="Proteomes" id="UP000036513"/>
    </source>
</evidence>
<dbReference type="AlphaFoldDB" id="A0A0J6VKB4"/>
<accession>A0A0J6VKB4</accession>
<evidence type="ECO:0000259" key="2">
    <source>
        <dbReference type="Pfam" id="PF01243"/>
    </source>
</evidence>
<comment type="caution">
    <text evidence="3">The sequence shown here is derived from an EMBL/GenBank/DDBJ whole genome shotgun (WGS) entry which is preliminary data.</text>
</comment>
<feature type="domain" description="Pyridoxamine 5'-phosphate oxidase N-terminal" evidence="2">
    <location>
        <begin position="21"/>
        <end position="135"/>
    </location>
</feature>
<protein>
    <submittedName>
        <fullName evidence="3">Pyridoxamine 5'-phosphate oxidase</fullName>
    </submittedName>
</protein>
<name>A0A0J6VKB4_9MYCO</name>
<reference evidence="3 4" key="1">
    <citation type="journal article" date="2015" name="Genome Biol. Evol.">
        <title>Characterization of Three Mycobacterium spp. with Potential Use in Bioremediation by Genome Sequencing and Comparative Genomics.</title>
        <authorList>
            <person name="Das S."/>
            <person name="Pettersson B.M."/>
            <person name="Behra P.R."/>
            <person name="Ramesh M."/>
            <person name="Dasgupta S."/>
            <person name="Bhattacharya A."/>
            <person name="Kirsebom L.A."/>
        </authorList>
    </citation>
    <scope>NUCLEOTIDE SEQUENCE [LARGE SCALE GENOMIC DNA]</scope>
    <source>
        <strain evidence="3 4">DSM 43826</strain>
    </source>
</reference>
<dbReference type="EMBL" id="JYNL01000054">
    <property type="protein sequence ID" value="KMO71460.1"/>
    <property type="molecule type" value="Genomic_DNA"/>
</dbReference>
<dbReference type="Pfam" id="PF01243">
    <property type="entry name" value="PNPOx_N"/>
    <property type="match status" value="1"/>
</dbReference>
<dbReference type="InterPro" id="IPR019920">
    <property type="entry name" value="F420-binding_dom_put"/>
</dbReference>
<dbReference type="NCBIfam" id="TIGR03618">
    <property type="entry name" value="Rv1155_F420"/>
    <property type="match status" value="1"/>
</dbReference>
<gene>
    <name evidence="3" type="ORF">MCHLDSM_04542</name>
</gene>
<dbReference type="InterPro" id="IPR012349">
    <property type="entry name" value="Split_barrel_FMN-bd"/>
</dbReference>
<dbReference type="GO" id="GO:0070967">
    <property type="term" value="F:coenzyme F420 binding"/>
    <property type="evidence" value="ECO:0007669"/>
    <property type="project" value="TreeGrafter"/>
</dbReference>
<dbReference type="Proteomes" id="UP000036513">
    <property type="component" value="Unassembled WGS sequence"/>
</dbReference>
<sequence>MTEPTGLDDHVIAFLSEGTRTAKLGYLASDGRPLVAPVWFVVDGGDLVFNTGRDTAKGRALARDPRVVICVDDERPPFSFVQVQGTAATSEDPDELIAVATRIGGRYMGADRAEEFGRRNGVPGELIVRVTPTKVVKAFNLAD</sequence>